<keyword evidence="5" id="KW-0158">Chromosome</keyword>
<dbReference type="Gene3D" id="1.10.10.2670">
    <property type="entry name" value="E3 ubiquitin-protein ligase"/>
    <property type="match status" value="1"/>
</dbReference>
<reference evidence="21" key="3">
    <citation type="submission" date="2025-09" db="UniProtKB">
        <authorList>
            <consortium name="Ensembl"/>
        </authorList>
    </citation>
    <scope>IDENTIFICATION</scope>
</reference>
<protein>
    <recommendedName>
        <fullName evidence="19">E3 ubiquitin-protein ligase</fullName>
        <ecNumber evidence="19">2.3.2.27</ecNumber>
    </recommendedName>
</protein>
<dbReference type="Pfam" id="PF02617">
    <property type="entry name" value="ClpS"/>
    <property type="match status" value="1"/>
</dbReference>
<sequence>PPCALILGSKEVYQHLAYYVPKIYCRGPNPAPQREDMLAQHVLLGPMEWYLCGEDPAFGFPKLEQANKPSHLCGRVFKVGEPTYSCRDCAVDPTCVLCMECFLGSIHREHRYRMTTSGGGGFCDCGDTEAWKEGPYCQKHELNTSETAEEEVQLSEKSDTYYCMLFNDEVHTYEQVIYTLQKAVNCTQKEAIGFATTVDRDGRRSVRYGDFQYCDQAKSRNTSRQTKPLKVQVMHSSIVAHQSFGLKLLTWLGSVIGYSDGLRRILCQVGLQEGPDGENSSLVDKLMLYDSKLWKGARNVYHQLFMSSLLMDLKYKKLFAIRFARNYRQLQRDYMEDDHERAVSVAALSVQLFTVPTLARMLITEENLMTTIIKTFMDHLRHRDIQGRFQFERYTALQAFKFRRVQSLILDLKYVLISKPTEWSDDLRRKFLEGFDAFLELLKCMQGMDPITRQVGQHIEMEPEWEAAFTLQMKLTLVISMMQDWCALDEKVLIEAYKKCLTVLMQCHSGFTDGEQPIVLSMCGHSVETIRYCVSQEKVSIHLPVSRLLAGMNSWKIFQETKNEHPLRCLVLCAQVHAGMWRRNGFSLVNQIYYYHNVKCRREMFDKDIVMLQTGVSMMDPNHFLMIMLSRFELYQIFSSPDYVYFMSTGERFSPGIGQVNATDEIKREIIHQLSIRPMAHSELVKALPEDENRETGMESVIEEVACFKKPGLTGRGLYELKPECAKNFNLYFYHFSRAEQSKAEEAQRKLKRQNREDTALPPPALPPFCPLFASLVNILQSDVMLCIMGTILQWAVEHNGYAWSESMLQRVWAFYLNYCLYKAERKRKAEIARLRREKIMAQMSEMQRHFINENKELFQQTLEESGRESTFPVISDAKLTALGPEQTRVAEPRQVVMCILCQEEQEVKVDSRAMVLAAFIQRSTVLSKNRNKITPDPEKYDPLFMHPDLSCGTHTGSCGHIMHAHCWQRYFDAVQAKEQRRQQRLRVHTSYDVENGEFLCPLCECLSNTVIPLLPPPRVLFNRSQVKALQLLRNEDCASKSEEICIFVCGNVIIFMEGTKHLGSATMELRDDGKSGKNSLGFQNPYSESIKEMLTTFGTATYKVGLKVHPNEEDPRVPIMCWGSCAYTIQTIGTDLLIWLLYRRFSEFSLVPNEKNGNLPCILDIDMFHLLVSLVLSFPAIHCQDFSGVSLGTGDLHLFHLVTMAHIVQILLTSSTGNQMFFFSFILLSALKEISSGWHLWRNLKVGIMPFLRCSALFFHYLNGVPAPSEIQVNGANQFEHLCSYLSLPNNLTCLFQENSEILNTYARESNKLIDLPDDYSCLINQASNFSCPKSGGDKSRAPTLCLVCGTMLCSQSYCCQTELEGEDVGACTAHTYTCGSGVGIFLRVRECQVLFLAGKTKGCFYPPPYLDDYGETDQGLRRGNPLHLCKERFKKIQKLWQQHSITEEIGHAQEANQTLVGIDWQHL</sequence>
<evidence type="ECO:0000256" key="16">
    <source>
        <dbReference type="ARBA" id="ARBA00023242"/>
    </source>
</evidence>
<evidence type="ECO:0000256" key="8">
    <source>
        <dbReference type="ARBA" id="ARBA00022679"/>
    </source>
</evidence>
<evidence type="ECO:0000256" key="15">
    <source>
        <dbReference type="ARBA" id="ARBA00023054"/>
    </source>
</evidence>
<evidence type="ECO:0000256" key="5">
    <source>
        <dbReference type="ARBA" id="ARBA00022454"/>
    </source>
</evidence>
<dbReference type="Pfam" id="PF02207">
    <property type="entry name" value="zf-UBR"/>
    <property type="match status" value="1"/>
</dbReference>
<keyword evidence="8 19" id="KW-0808">Transferase</keyword>
<evidence type="ECO:0000256" key="4">
    <source>
        <dbReference type="ARBA" id="ARBA00004906"/>
    </source>
</evidence>
<evidence type="ECO:0000256" key="14">
    <source>
        <dbReference type="ARBA" id="ARBA00022990"/>
    </source>
</evidence>
<keyword evidence="15" id="KW-0175">Coiled coil</keyword>
<dbReference type="InterPro" id="IPR003769">
    <property type="entry name" value="ClpS_core"/>
</dbReference>
<comment type="pathway">
    <text evidence="4 19">Protein modification; protein ubiquitination.</text>
</comment>
<feature type="domain" description="UBR-type" evidence="20">
    <location>
        <begin position="71"/>
        <end position="142"/>
    </location>
</feature>
<dbReference type="InterPro" id="IPR014719">
    <property type="entry name" value="Ribosomal_bL12_C/ClpS-like"/>
</dbReference>
<proteinExistence type="inferred from homology"/>
<dbReference type="GO" id="GO:0005694">
    <property type="term" value="C:chromosome"/>
    <property type="evidence" value="ECO:0007669"/>
    <property type="project" value="UniProtKB-SubCell"/>
</dbReference>
<dbReference type="InterPro" id="IPR036390">
    <property type="entry name" value="WH_DNA-bd_sf"/>
</dbReference>
<dbReference type="FunFam" id="1.10.10.2670:FF:000001">
    <property type="entry name" value="E3 ubiquitin-protein ligase UBR2 isoform X1"/>
    <property type="match status" value="1"/>
</dbReference>
<comment type="function">
    <text evidence="19">Ubiquitin ligase protein which is a component of the N-end rule pathway. Recognizes and binds to proteins bearing specific N-terminal residues that are destabilizing according to the N-end rule, leading to their ubiquitination and subsequent degradation.</text>
</comment>
<keyword evidence="10 19" id="KW-0863">Zinc-finger</keyword>
<evidence type="ECO:0000256" key="3">
    <source>
        <dbReference type="ARBA" id="ARBA00004286"/>
    </source>
</evidence>
<keyword evidence="16" id="KW-0539">Nucleus</keyword>
<dbReference type="PANTHER" id="PTHR21497">
    <property type="entry name" value="UBIQUITIN LIGASE E3 ALPHA-RELATED"/>
    <property type="match status" value="1"/>
</dbReference>
<name>A0A803VBX9_FICAL</name>
<keyword evidence="9 19" id="KW-0479">Metal-binding</keyword>
<dbReference type="FunFam" id="3.30.1390.10:FF:000003">
    <property type="entry name" value="E3 ubiquitin-protein ligase UBR2 isoform X1"/>
    <property type="match status" value="1"/>
</dbReference>
<evidence type="ECO:0000313" key="21">
    <source>
        <dbReference type="Ensembl" id="ENSFALP00000020235.1"/>
    </source>
</evidence>
<keyword evidence="6" id="KW-1017">Isopeptide bond</keyword>
<dbReference type="Proteomes" id="UP000016665">
    <property type="component" value="Chromosome 3"/>
</dbReference>
<keyword evidence="7" id="KW-0597">Phosphoprotein</keyword>
<dbReference type="GO" id="GO:0016567">
    <property type="term" value="P:protein ubiquitination"/>
    <property type="evidence" value="ECO:0007669"/>
    <property type="project" value="UniProtKB-UniRule"/>
</dbReference>
<evidence type="ECO:0000256" key="18">
    <source>
        <dbReference type="PROSITE-ProRule" id="PRU00508"/>
    </source>
</evidence>
<evidence type="ECO:0000259" key="20">
    <source>
        <dbReference type="PROSITE" id="PS51157"/>
    </source>
</evidence>
<comment type="catalytic activity">
    <reaction evidence="1 19">
        <text>S-ubiquitinyl-[E2 ubiquitin-conjugating enzyme]-L-cysteine + [acceptor protein]-L-lysine = [E2 ubiquitin-conjugating enzyme]-L-cysteine + N(6)-ubiquitinyl-[acceptor protein]-L-lysine.</text>
        <dbReference type="EC" id="2.3.2.27"/>
    </reaction>
</comment>
<keyword evidence="14" id="KW-0007">Acetylation</keyword>
<keyword evidence="13" id="KW-0832">Ubl conjugation</keyword>
<dbReference type="CDD" id="cd19679">
    <property type="entry name" value="UBR-box_UBR2"/>
    <property type="match status" value="1"/>
</dbReference>
<evidence type="ECO:0000313" key="22">
    <source>
        <dbReference type="Proteomes" id="UP000016665"/>
    </source>
</evidence>
<dbReference type="PANTHER" id="PTHR21497:SF28">
    <property type="entry name" value="E3 UBIQUITIN-PROTEIN LIGASE UBR2"/>
    <property type="match status" value="1"/>
</dbReference>
<reference evidence="21 22" key="1">
    <citation type="journal article" date="2012" name="Nature">
        <title>The genomic landscape of species divergence in Ficedula flycatchers.</title>
        <authorList>
            <person name="Ellegren H."/>
            <person name="Smeds L."/>
            <person name="Burri R."/>
            <person name="Olason P.I."/>
            <person name="Backstrom N."/>
            <person name="Kawakami T."/>
            <person name="Kunstner A."/>
            <person name="Makinen H."/>
            <person name="Nadachowska-Brzyska K."/>
            <person name="Qvarnstrom A."/>
            <person name="Uebbing S."/>
            <person name="Wolf J.B."/>
        </authorList>
    </citation>
    <scope>NUCLEOTIDE SEQUENCE [LARGE SCALE GENOMIC DNA]</scope>
</reference>
<dbReference type="GO" id="GO:0061630">
    <property type="term" value="F:ubiquitin protein ligase activity"/>
    <property type="evidence" value="ECO:0007669"/>
    <property type="project" value="UniProtKB-UniRule"/>
</dbReference>
<keyword evidence="22" id="KW-1185">Reference proteome</keyword>
<dbReference type="GeneTree" id="ENSGT00950000183075"/>
<evidence type="ECO:0000256" key="9">
    <source>
        <dbReference type="ARBA" id="ARBA00022723"/>
    </source>
</evidence>
<evidence type="ECO:0000256" key="6">
    <source>
        <dbReference type="ARBA" id="ARBA00022499"/>
    </source>
</evidence>
<dbReference type="Pfam" id="PF18995">
    <property type="entry name" value="PRT6_C"/>
    <property type="match status" value="3"/>
</dbReference>
<dbReference type="InterPro" id="IPR055194">
    <property type="entry name" value="UBR1-like_WH"/>
</dbReference>
<gene>
    <name evidence="21" type="primary">UBR2</name>
</gene>
<dbReference type="UniPathway" id="UPA00143"/>
<dbReference type="InterPro" id="IPR047508">
    <property type="entry name" value="UBR-box_UBR2"/>
</dbReference>
<dbReference type="GO" id="GO:0000151">
    <property type="term" value="C:ubiquitin ligase complex"/>
    <property type="evidence" value="ECO:0007669"/>
    <property type="project" value="TreeGrafter"/>
</dbReference>
<dbReference type="Gene3D" id="3.30.1390.10">
    <property type="match status" value="1"/>
</dbReference>
<organism evidence="21 22">
    <name type="scientific">Ficedula albicollis</name>
    <name type="common">Collared flycatcher</name>
    <name type="synonym">Muscicapa albicollis</name>
    <dbReference type="NCBI Taxonomy" id="59894"/>
    <lineage>
        <taxon>Eukaryota</taxon>
        <taxon>Metazoa</taxon>
        <taxon>Chordata</taxon>
        <taxon>Craniata</taxon>
        <taxon>Vertebrata</taxon>
        <taxon>Euteleostomi</taxon>
        <taxon>Archelosauria</taxon>
        <taxon>Archosauria</taxon>
        <taxon>Dinosauria</taxon>
        <taxon>Saurischia</taxon>
        <taxon>Theropoda</taxon>
        <taxon>Coelurosauria</taxon>
        <taxon>Aves</taxon>
        <taxon>Neognathae</taxon>
        <taxon>Neoaves</taxon>
        <taxon>Telluraves</taxon>
        <taxon>Australaves</taxon>
        <taxon>Passeriformes</taxon>
        <taxon>Muscicapidae</taxon>
        <taxon>Ficedula</taxon>
    </lineage>
</organism>
<reference evidence="21" key="2">
    <citation type="submission" date="2025-08" db="UniProtKB">
        <authorList>
            <consortium name="Ensembl"/>
        </authorList>
    </citation>
    <scope>IDENTIFICATION</scope>
</reference>
<dbReference type="Pfam" id="PF22960">
    <property type="entry name" value="WHD_UBR1"/>
    <property type="match status" value="1"/>
</dbReference>
<dbReference type="CDD" id="cd16686">
    <property type="entry name" value="RING-H2_UBR2"/>
    <property type="match status" value="1"/>
</dbReference>
<dbReference type="InterPro" id="IPR039164">
    <property type="entry name" value="UBR1-like"/>
</dbReference>
<evidence type="ECO:0000256" key="2">
    <source>
        <dbReference type="ARBA" id="ARBA00004123"/>
    </source>
</evidence>
<dbReference type="GO" id="GO:0005737">
    <property type="term" value="C:cytoplasm"/>
    <property type="evidence" value="ECO:0007669"/>
    <property type="project" value="TreeGrafter"/>
</dbReference>
<dbReference type="Gene3D" id="2.10.110.30">
    <property type="match status" value="1"/>
</dbReference>
<keyword evidence="11 19" id="KW-0833">Ubl conjugation pathway</keyword>
<dbReference type="InterPro" id="IPR003126">
    <property type="entry name" value="Znf_UBR"/>
</dbReference>
<dbReference type="Ensembl" id="ENSFALT00000043168.1">
    <property type="protein sequence ID" value="ENSFALP00000020235.1"/>
    <property type="gene ID" value="ENSFALG00000012597.2"/>
</dbReference>
<evidence type="ECO:0000256" key="11">
    <source>
        <dbReference type="ARBA" id="ARBA00022786"/>
    </source>
</evidence>
<evidence type="ECO:0000256" key="12">
    <source>
        <dbReference type="ARBA" id="ARBA00022833"/>
    </source>
</evidence>
<dbReference type="SMART" id="SM00396">
    <property type="entry name" value="ZnF_UBR1"/>
    <property type="match status" value="1"/>
</dbReference>
<evidence type="ECO:0000256" key="10">
    <source>
        <dbReference type="ARBA" id="ARBA00022771"/>
    </source>
</evidence>
<feature type="zinc finger region" description="UBR-type" evidence="18">
    <location>
        <begin position="71"/>
        <end position="142"/>
    </location>
</feature>
<evidence type="ECO:0000256" key="7">
    <source>
        <dbReference type="ARBA" id="ARBA00022553"/>
    </source>
</evidence>
<dbReference type="InterPro" id="IPR042065">
    <property type="entry name" value="E3_ELL-like"/>
</dbReference>
<dbReference type="GO" id="GO:0071596">
    <property type="term" value="P:ubiquitin-dependent protein catabolic process via the N-end rule pathway"/>
    <property type="evidence" value="ECO:0007669"/>
    <property type="project" value="UniProtKB-UniRule"/>
</dbReference>
<dbReference type="EC" id="2.3.2.27" evidence="19"/>
<dbReference type="InterPro" id="IPR044046">
    <property type="entry name" value="E3_ligase_UBR-like_C"/>
</dbReference>
<dbReference type="SUPFAM" id="SSF54736">
    <property type="entry name" value="ClpS-like"/>
    <property type="match status" value="1"/>
</dbReference>
<comment type="subcellular location">
    <subcellularLocation>
        <location evidence="3">Chromosome</location>
    </subcellularLocation>
    <subcellularLocation>
        <location evidence="2">Nucleus</location>
    </subcellularLocation>
</comment>
<evidence type="ECO:0000256" key="19">
    <source>
        <dbReference type="RuleBase" id="RU366018"/>
    </source>
</evidence>
<dbReference type="SUPFAM" id="SSF46785">
    <property type="entry name" value="Winged helix' DNA-binding domain"/>
    <property type="match status" value="1"/>
</dbReference>
<evidence type="ECO:0000256" key="13">
    <source>
        <dbReference type="ARBA" id="ARBA00022843"/>
    </source>
</evidence>
<dbReference type="GO" id="GO:0008270">
    <property type="term" value="F:zinc ion binding"/>
    <property type="evidence" value="ECO:0007669"/>
    <property type="project" value="UniProtKB-UniRule"/>
</dbReference>
<dbReference type="GO" id="GO:0005634">
    <property type="term" value="C:nucleus"/>
    <property type="evidence" value="ECO:0007669"/>
    <property type="project" value="UniProtKB-SubCell"/>
</dbReference>
<dbReference type="FunFam" id="2.10.110.30:FF:000001">
    <property type="entry name" value="E3 ubiquitin-protein ligase UBR2 isoform 1"/>
    <property type="match status" value="1"/>
</dbReference>
<accession>A0A803VBX9</accession>
<keyword evidence="12 19" id="KW-0862">Zinc</keyword>
<evidence type="ECO:0000256" key="1">
    <source>
        <dbReference type="ARBA" id="ARBA00000900"/>
    </source>
</evidence>
<comment type="similarity">
    <text evidence="17 19">Belongs to the E3 ubiquitin-protein ligase UBR1-like family.</text>
</comment>
<dbReference type="PROSITE" id="PS51157">
    <property type="entry name" value="ZF_UBR"/>
    <property type="match status" value="1"/>
</dbReference>
<evidence type="ECO:0000256" key="17">
    <source>
        <dbReference type="ARBA" id="ARBA00046341"/>
    </source>
</evidence>